<proteinExistence type="predicted"/>
<reference evidence="2 3" key="1">
    <citation type="submission" date="2020-07" db="EMBL/GenBank/DDBJ databases">
        <title>Diversity of carbapenemase encoding genes among Pseudomonas putida group clinical isolates in a tertiary Brazilian hospital.</title>
        <authorList>
            <person name="Alberto-Lei F."/>
            <person name="Nodari C.S."/>
            <person name="Streling A.P."/>
            <person name="Paulino J.T."/>
            <person name="Bessa-Neto F.O."/>
            <person name="Cayo R."/>
            <person name="Gales A.C."/>
        </authorList>
    </citation>
    <scope>NUCLEOTIDE SEQUENCE [LARGE SCALE GENOMIC DNA]</scope>
    <source>
        <strain evidence="2 3">12273</strain>
    </source>
</reference>
<sequence length="66" mass="6980">MQWLSVVALSGALLLVGGCFDRDNGHPGKDDADTTKPSLQMQQPSDKPAPQPAPDPEPMPGQKPSQ</sequence>
<dbReference type="AlphaFoldDB" id="A0A7W2LL90"/>
<gene>
    <name evidence="2" type="ORF">H4B97_10800</name>
</gene>
<name>A0A7W2LL90_9PSED</name>
<dbReference type="Proteomes" id="UP000590738">
    <property type="component" value="Unassembled WGS sequence"/>
</dbReference>
<evidence type="ECO:0008006" key="4">
    <source>
        <dbReference type="Google" id="ProtNLM"/>
    </source>
</evidence>
<evidence type="ECO:0000313" key="3">
    <source>
        <dbReference type="Proteomes" id="UP000590738"/>
    </source>
</evidence>
<comment type="caution">
    <text evidence="2">The sequence shown here is derived from an EMBL/GenBank/DDBJ whole genome shotgun (WGS) entry which is preliminary data.</text>
</comment>
<dbReference type="RefSeq" id="WP_029886196.1">
    <property type="nucleotide sequence ID" value="NZ_BQHP01000026.1"/>
</dbReference>
<feature type="region of interest" description="Disordered" evidence="1">
    <location>
        <begin position="20"/>
        <end position="66"/>
    </location>
</feature>
<evidence type="ECO:0000256" key="1">
    <source>
        <dbReference type="SAM" id="MobiDB-lite"/>
    </source>
</evidence>
<evidence type="ECO:0000313" key="2">
    <source>
        <dbReference type="EMBL" id="MBA6142956.1"/>
    </source>
</evidence>
<dbReference type="EMBL" id="JACGCZ010000014">
    <property type="protein sequence ID" value="MBA6142956.1"/>
    <property type="molecule type" value="Genomic_DNA"/>
</dbReference>
<protein>
    <recommendedName>
        <fullName evidence="4">Lipoprotein</fullName>
    </recommendedName>
</protein>
<organism evidence="2 3">
    <name type="scientific">Pseudomonas juntendi</name>
    <dbReference type="NCBI Taxonomy" id="2666183"/>
    <lineage>
        <taxon>Bacteria</taxon>
        <taxon>Pseudomonadati</taxon>
        <taxon>Pseudomonadota</taxon>
        <taxon>Gammaproteobacteria</taxon>
        <taxon>Pseudomonadales</taxon>
        <taxon>Pseudomonadaceae</taxon>
        <taxon>Pseudomonas</taxon>
    </lineage>
</organism>
<accession>A0A7W2LL90</accession>
<feature type="compositionally biased region" description="Pro residues" evidence="1">
    <location>
        <begin position="47"/>
        <end position="66"/>
    </location>
</feature>
<feature type="compositionally biased region" description="Basic and acidic residues" evidence="1">
    <location>
        <begin position="20"/>
        <end position="34"/>
    </location>
</feature>